<keyword evidence="8" id="KW-0902">Two-component regulatory system</keyword>
<proteinExistence type="predicted"/>
<dbReference type="SUPFAM" id="SSF55874">
    <property type="entry name" value="ATPase domain of HSP90 chaperone/DNA topoisomerase II/histidine kinase"/>
    <property type="match status" value="1"/>
</dbReference>
<dbReference type="Gene3D" id="3.30.565.10">
    <property type="entry name" value="Histidine kinase-like ATPase, C-terminal domain"/>
    <property type="match status" value="1"/>
</dbReference>
<dbReference type="PANTHER" id="PTHR43065:SF10">
    <property type="entry name" value="PEROXIDE STRESS-ACTIVATED HISTIDINE KINASE MAK3"/>
    <property type="match status" value="1"/>
</dbReference>
<evidence type="ECO:0000256" key="5">
    <source>
        <dbReference type="ARBA" id="ARBA00022741"/>
    </source>
</evidence>
<keyword evidence="11" id="KW-1185">Reference proteome</keyword>
<dbReference type="InterPro" id="IPR003661">
    <property type="entry name" value="HisK_dim/P_dom"/>
</dbReference>
<dbReference type="SMART" id="SM00388">
    <property type="entry name" value="HisKA"/>
    <property type="match status" value="1"/>
</dbReference>
<name>A0ABS2QNA8_9BACI</name>
<dbReference type="SMART" id="SM00387">
    <property type="entry name" value="HATPase_c"/>
    <property type="match status" value="1"/>
</dbReference>
<dbReference type="PRINTS" id="PR00344">
    <property type="entry name" value="BCTRLSENSOR"/>
</dbReference>
<evidence type="ECO:0000256" key="8">
    <source>
        <dbReference type="ARBA" id="ARBA00023012"/>
    </source>
</evidence>
<dbReference type="CDD" id="cd00082">
    <property type="entry name" value="HisKA"/>
    <property type="match status" value="1"/>
</dbReference>
<evidence type="ECO:0000256" key="4">
    <source>
        <dbReference type="ARBA" id="ARBA00022679"/>
    </source>
</evidence>
<dbReference type="InterPro" id="IPR004358">
    <property type="entry name" value="Sig_transdc_His_kin-like_C"/>
</dbReference>
<dbReference type="InterPro" id="IPR018984">
    <property type="entry name" value="Histidine_kinase_N"/>
</dbReference>
<comment type="catalytic activity">
    <reaction evidence="1">
        <text>ATP + protein L-histidine = ADP + protein N-phospho-L-histidine.</text>
        <dbReference type="EC" id="2.7.13.3"/>
    </reaction>
</comment>
<organism evidence="10 11">
    <name type="scientific">Peribacillus deserti</name>
    <dbReference type="NCBI Taxonomy" id="673318"/>
    <lineage>
        <taxon>Bacteria</taxon>
        <taxon>Bacillati</taxon>
        <taxon>Bacillota</taxon>
        <taxon>Bacilli</taxon>
        <taxon>Bacillales</taxon>
        <taxon>Bacillaceae</taxon>
        <taxon>Peribacillus</taxon>
    </lineage>
</organism>
<evidence type="ECO:0000259" key="9">
    <source>
        <dbReference type="PROSITE" id="PS50109"/>
    </source>
</evidence>
<evidence type="ECO:0000256" key="3">
    <source>
        <dbReference type="ARBA" id="ARBA00022553"/>
    </source>
</evidence>
<keyword evidence="6" id="KW-0418">Kinase</keyword>
<dbReference type="Gene3D" id="1.10.287.130">
    <property type="match status" value="1"/>
</dbReference>
<dbReference type="Pfam" id="PF00512">
    <property type="entry name" value="HisKA"/>
    <property type="match status" value="1"/>
</dbReference>
<dbReference type="PANTHER" id="PTHR43065">
    <property type="entry name" value="SENSOR HISTIDINE KINASE"/>
    <property type="match status" value="1"/>
</dbReference>
<accession>A0ABS2QNA8</accession>
<dbReference type="SUPFAM" id="SSF47384">
    <property type="entry name" value="Homodimeric domain of signal transducing histidine kinase"/>
    <property type="match status" value="1"/>
</dbReference>
<dbReference type="CDD" id="cd14755">
    <property type="entry name" value="GS_BA2291-HK-like"/>
    <property type="match status" value="1"/>
</dbReference>
<reference evidence="10 11" key="1">
    <citation type="submission" date="2021-01" db="EMBL/GenBank/DDBJ databases">
        <title>Genomic Encyclopedia of Type Strains, Phase IV (KMG-IV): sequencing the most valuable type-strain genomes for metagenomic binning, comparative biology and taxonomic classification.</title>
        <authorList>
            <person name="Goeker M."/>
        </authorList>
    </citation>
    <scope>NUCLEOTIDE SEQUENCE [LARGE SCALE GENOMIC DNA]</scope>
    <source>
        <strain evidence="10 11">DSM 105482</strain>
    </source>
</reference>
<dbReference type="InterPro" id="IPR036097">
    <property type="entry name" value="HisK_dim/P_sf"/>
</dbReference>
<keyword evidence="5" id="KW-0547">Nucleotide-binding</keyword>
<keyword evidence="7" id="KW-0067">ATP-binding</keyword>
<protein>
    <recommendedName>
        <fullName evidence="2">histidine kinase</fullName>
        <ecNumber evidence="2">2.7.13.3</ecNumber>
    </recommendedName>
</protein>
<dbReference type="Proteomes" id="UP000823486">
    <property type="component" value="Unassembled WGS sequence"/>
</dbReference>
<evidence type="ECO:0000256" key="6">
    <source>
        <dbReference type="ARBA" id="ARBA00022777"/>
    </source>
</evidence>
<dbReference type="InterPro" id="IPR003594">
    <property type="entry name" value="HATPase_dom"/>
</dbReference>
<dbReference type="Pfam" id="PF09385">
    <property type="entry name" value="HisK_N"/>
    <property type="match status" value="1"/>
</dbReference>
<dbReference type="RefSeq" id="WP_204547222.1">
    <property type="nucleotide sequence ID" value="NZ_JAFBFI010000026.1"/>
</dbReference>
<evidence type="ECO:0000256" key="7">
    <source>
        <dbReference type="ARBA" id="ARBA00022840"/>
    </source>
</evidence>
<feature type="domain" description="Histidine kinase" evidence="9">
    <location>
        <begin position="168"/>
        <end position="373"/>
    </location>
</feature>
<evidence type="ECO:0000256" key="2">
    <source>
        <dbReference type="ARBA" id="ARBA00012438"/>
    </source>
</evidence>
<gene>
    <name evidence="10" type="ORF">JOC77_003978</name>
</gene>
<dbReference type="EMBL" id="JAFBFI010000026">
    <property type="protein sequence ID" value="MBM7694515.1"/>
    <property type="molecule type" value="Genomic_DNA"/>
</dbReference>
<evidence type="ECO:0000313" key="11">
    <source>
        <dbReference type="Proteomes" id="UP000823486"/>
    </source>
</evidence>
<evidence type="ECO:0000256" key="1">
    <source>
        <dbReference type="ARBA" id="ARBA00000085"/>
    </source>
</evidence>
<comment type="caution">
    <text evidence="10">The sequence shown here is derived from an EMBL/GenBank/DDBJ whole genome shotgun (WGS) entry which is preliminary data.</text>
</comment>
<dbReference type="Pfam" id="PF02518">
    <property type="entry name" value="HATPase_c"/>
    <property type="match status" value="1"/>
</dbReference>
<keyword evidence="3" id="KW-0597">Phosphoprotein</keyword>
<evidence type="ECO:0000313" key="10">
    <source>
        <dbReference type="EMBL" id="MBM7694515.1"/>
    </source>
</evidence>
<dbReference type="InterPro" id="IPR036890">
    <property type="entry name" value="HATPase_C_sf"/>
</dbReference>
<dbReference type="EC" id="2.7.13.3" evidence="2"/>
<keyword evidence="4" id="KW-0808">Transferase</keyword>
<dbReference type="PROSITE" id="PS50109">
    <property type="entry name" value="HIS_KIN"/>
    <property type="match status" value="1"/>
</dbReference>
<sequence length="378" mass="43265">MLTTLQGSHKRILVRFLDEHQSEFLKNWHDMIIIDKVDPHKDLILENGNQMFSLIKNAITGSLSEEDIINLAYKVARERLEANINIGDFVYNVNLGRSIIIKNIFQSNIPPGDIQFIINHINTHFDLFCYHAVSRYTNLKNKELNDKTVYISENHKDKLAVLGQISSSFVHEFRNPLTSIMGFTKILKNDHPELLYLDIIEHELHQLNFRITQFLHTSKAGINGKQETISIKTLFNEIQQLSYPSIVDTDVNVEIDIGAELEIIANRDELKQVLLNLFINSIDALKHKEKPRNLFVKCWSEPDELVITLSNNGPAIASENIKTIFEPFFTTKELGTGIGLYVCKKIIEKHGGIIKCESNDALTTFSLYLPTNGRTMDF</sequence>
<dbReference type="Gene3D" id="1.10.490.70">
    <property type="entry name" value="Histidine kinase N-terminal domain"/>
    <property type="match status" value="1"/>
</dbReference>
<dbReference type="InterPro" id="IPR005467">
    <property type="entry name" value="His_kinase_dom"/>
</dbReference>